<dbReference type="EMBL" id="GGEC01093375">
    <property type="protein sequence ID" value="MBX73859.1"/>
    <property type="molecule type" value="Transcribed_RNA"/>
</dbReference>
<evidence type="ECO:0000313" key="1">
    <source>
        <dbReference type="EMBL" id="MBX73859.1"/>
    </source>
</evidence>
<accession>A0A2P2R3L2</accession>
<protein>
    <submittedName>
        <fullName evidence="1">Uncharacterized protein</fullName>
    </submittedName>
</protein>
<name>A0A2P2R3L2_RHIMU</name>
<proteinExistence type="predicted"/>
<dbReference type="AlphaFoldDB" id="A0A2P2R3L2"/>
<organism evidence="1">
    <name type="scientific">Rhizophora mucronata</name>
    <name type="common">Asiatic mangrove</name>
    <dbReference type="NCBI Taxonomy" id="61149"/>
    <lineage>
        <taxon>Eukaryota</taxon>
        <taxon>Viridiplantae</taxon>
        <taxon>Streptophyta</taxon>
        <taxon>Embryophyta</taxon>
        <taxon>Tracheophyta</taxon>
        <taxon>Spermatophyta</taxon>
        <taxon>Magnoliopsida</taxon>
        <taxon>eudicotyledons</taxon>
        <taxon>Gunneridae</taxon>
        <taxon>Pentapetalae</taxon>
        <taxon>rosids</taxon>
        <taxon>fabids</taxon>
        <taxon>Malpighiales</taxon>
        <taxon>Rhizophoraceae</taxon>
        <taxon>Rhizophora</taxon>
    </lineage>
</organism>
<sequence length="31" mass="3524">MQGIFASAGERYLSTALFDSLRHEAENMTYN</sequence>
<reference evidence="1" key="1">
    <citation type="submission" date="2018-02" db="EMBL/GenBank/DDBJ databases">
        <title>Rhizophora mucronata_Transcriptome.</title>
        <authorList>
            <person name="Meera S.P."/>
            <person name="Sreeshan A."/>
            <person name="Augustine A."/>
        </authorList>
    </citation>
    <scope>NUCLEOTIDE SEQUENCE</scope>
    <source>
        <tissue evidence="1">Leaf</tissue>
    </source>
</reference>